<keyword evidence="2" id="KW-1133">Transmembrane helix</keyword>
<feature type="region of interest" description="Disordered" evidence="1">
    <location>
        <begin position="72"/>
        <end position="138"/>
    </location>
</feature>
<name>A0ABR0K804_9EURO</name>
<keyword evidence="2" id="KW-0812">Transmembrane</keyword>
<comment type="caution">
    <text evidence="3">The sequence shown here is derived from an EMBL/GenBank/DDBJ whole genome shotgun (WGS) entry which is preliminary data.</text>
</comment>
<evidence type="ECO:0000256" key="1">
    <source>
        <dbReference type="SAM" id="MobiDB-lite"/>
    </source>
</evidence>
<dbReference type="EMBL" id="JAVRRG010000070">
    <property type="protein sequence ID" value="KAK5089787.1"/>
    <property type="molecule type" value="Genomic_DNA"/>
</dbReference>
<feature type="transmembrane region" description="Helical" evidence="2">
    <location>
        <begin position="20"/>
        <end position="46"/>
    </location>
</feature>
<proteinExistence type="predicted"/>
<feature type="compositionally biased region" description="Low complexity" evidence="1">
    <location>
        <begin position="123"/>
        <end position="138"/>
    </location>
</feature>
<dbReference type="Proteomes" id="UP001345013">
    <property type="component" value="Unassembled WGS sequence"/>
</dbReference>
<organism evidence="3 4">
    <name type="scientific">Lithohypha guttulata</name>
    <dbReference type="NCBI Taxonomy" id="1690604"/>
    <lineage>
        <taxon>Eukaryota</taxon>
        <taxon>Fungi</taxon>
        <taxon>Dikarya</taxon>
        <taxon>Ascomycota</taxon>
        <taxon>Pezizomycotina</taxon>
        <taxon>Eurotiomycetes</taxon>
        <taxon>Chaetothyriomycetidae</taxon>
        <taxon>Chaetothyriales</taxon>
        <taxon>Trichomeriaceae</taxon>
        <taxon>Lithohypha</taxon>
    </lineage>
</organism>
<keyword evidence="2" id="KW-0472">Membrane</keyword>
<keyword evidence="4" id="KW-1185">Reference proteome</keyword>
<evidence type="ECO:0000313" key="4">
    <source>
        <dbReference type="Proteomes" id="UP001345013"/>
    </source>
</evidence>
<accession>A0ABR0K804</accession>
<sequence length="217" mass="23768">MAYPEDCRASNFLRDPFCSVFNTLLLALLLAFAAASVGVVAWHIYLDLQAQTLRRRADAEYRRMIEEHEHRHLLEDHRLGGPPSRDLSGPDDSSTPPPNPARAGSRWDHFRCMMGLKTPTPPSSTFDPTSTSSNSSNDAVYIGGEAGRRGQSNGRRIEPVLRDITEDVVQETEVDTHLGGGGPVIALGPTRGGAIAQRRRSPSGAAIFDIEIDEHQK</sequence>
<evidence type="ECO:0000256" key="2">
    <source>
        <dbReference type="SAM" id="Phobius"/>
    </source>
</evidence>
<gene>
    <name evidence="3" type="ORF">LTR24_005839</name>
</gene>
<reference evidence="3 4" key="1">
    <citation type="submission" date="2023-08" db="EMBL/GenBank/DDBJ databases">
        <title>Black Yeasts Isolated from many extreme environments.</title>
        <authorList>
            <person name="Coleine C."/>
            <person name="Stajich J.E."/>
            <person name="Selbmann L."/>
        </authorList>
    </citation>
    <scope>NUCLEOTIDE SEQUENCE [LARGE SCALE GENOMIC DNA]</scope>
    <source>
        <strain evidence="3 4">CCFEE 5885</strain>
    </source>
</reference>
<protein>
    <submittedName>
        <fullName evidence="3">Uncharacterized protein</fullName>
    </submittedName>
</protein>
<evidence type="ECO:0000313" key="3">
    <source>
        <dbReference type="EMBL" id="KAK5089787.1"/>
    </source>
</evidence>